<keyword evidence="2" id="KW-0805">Transcription regulation</keyword>
<evidence type="ECO:0000256" key="2">
    <source>
        <dbReference type="ARBA" id="ARBA00023015"/>
    </source>
</evidence>
<evidence type="ECO:0000313" key="8">
    <source>
        <dbReference type="Proteomes" id="UP000516437"/>
    </source>
</evidence>
<dbReference type="EMBL" id="RXIC02000026">
    <property type="protein sequence ID" value="KAB1201856.1"/>
    <property type="molecule type" value="Genomic_DNA"/>
</dbReference>
<proteinExistence type="predicted"/>
<dbReference type="GO" id="GO:0000977">
    <property type="term" value="F:RNA polymerase II transcription regulatory region sequence-specific DNA binding"/>
    <property type="evidence" value="ECO:0007669"/>
    <property type="project" value="TreeGrafter"/>
</dbReference>
<reference evidence="6" key="3">
    <citation type="submission" date="2019-09" db="EMBL/GenBank/DDBJ databases">
        <authorList>
            <person name="Gao Z."/>
        </authorList>
    </citation>
    <scope>NUCLEOTIDE SEQUENCE</scope>
    <source>
        <tissue evidence="6">Leaves</tissue>
    </source>
</reference>
<organism evidence="6 8">
    <name type="scientific">Morella rubra</name>
    <name type="common">Chinese bayberry</name>
    <dbReference type="NCBI Taxonomy" id="262757"/>
    <lineage>
        <taxon>Eukaryota</taxon>
        <taxon>Viridiplantae</taxon>
        <taxon>Streptophyta</taxon>
        <taxon>Embryophyta</taxon>
        <taxon>Tracheophyta</taxon>
        <taxon>Spermatophyta</taxon>
        <taxon>Magnoliopsida</taxon>
        <taxon>eudicotyledons</taxon>
        <taxon>Gunneridae</taxon>
        <taxon>Pentapetalae</taxon>
        <taxon>rosids</taxon>
        <taxon>fabids</taxon>
        <taxon>Fagales</taxon>
        <taxon>Myricaceae</taxon>
        <taxon>Morella</taxon>
    </lineage>
</organism>
<dbReference type="Pfam" id="PF00010">
    <property type="entry name" value="HLH"/>
    <property type="match status" value="1"/>
</dbReference>
<dbReference type="SMART" id="SM00353">
    <property type="entry name" value="HLH"/>
    <property type="match status" value="1"/>
</dbReference>
<comment type="caution">
    <text evidence="6">The sequence shown here is derived from an EMBL/GenBank/DDBJ whole genome shotgun (WGS) entry which is preliminary data.</text>
</comment>
<dbReference type="InterPro" id="IPR036638">
    <property type="entry name" value="HLH_DNA-bd_sf"/>
</dbReference>
<reference evidence="6 8" key="2">
    <citation type="journal article" date="2019" name="Plant Biotechnol. J.">
        <title>The red bayberry genome and genetic basis of sex determination.</title>
        <authorList>
            <person name="Jia H.M."/>
            <person name="Jia H.J."/>
            <person name="Cai Q.L."/>
            <person name="Wang Y."/>
            <person name="Zhao H.B."/>
            <person name="Yang W.F."/>
            <person name="Wang G.Y."/>
            <person name="Li Y.H."/>
            <person name="Zhan D.L."/>
            <person name="Shen Y.T."/>
            <person name="Niu Q.F."/>
            <person name="Chang L."/>
            <person name="Qiu J."/>
            <person name="Zhao L."/>
            <person name="Xie H.B."/>
            <person name="Fu W.Y."/>
            <person name="Jin J."/>
            <person name="Li X.W."/>
            <person name="Jiao Y."/>
            <person name="Zhou C.C."/>
            <person name="Tu T."/>
            <person name="Chai C.Y."/>
            <person name="Gao J.L."/>
            <person name="Fan L.J."/>
            <person name="van de Weg E."/>
            <person name="Wang J.Y."/>
            <person name="Gao Z.S."/>
        </authorList>
    </citation>
    <scope>NUCLEOTIDE SEQUENCE [LARGE SCALE GENOMIC DNA]</scope>
    <source>
        <tissue evidence="6">Leaves</tissue>
    </source>
</reference>
<keyword evidence="8" id="KW-1185">Reference proteome</keyword>
<keyword evidence="4" id="KW-0539">Nucleus</keyword>
<evidence type="ECO:0000256" key="1">
    <source>
        <dbReference type="ARBA" id="ARBA00004123"/>
    </source>
</evidence>
<evidence type="ECO:0000256" key="4">
    <source>
        <dbReference type="ARBA" id="ARBA00023242"/>
    </source>
</evidence>
<dbReference type="Proteomes" id="UP000516437">
    <property type="component" value="Chromosome 8"/>
</dbReference>
<reference evidence="6" key="1">
    <citation type="submission" date="2018-07" db="EMBL/GenBank/DDBJ databases">
        <authorList>
            <person name="Gao Z.-S."/>
            <person name="Jia H.-M."/>
            <person name="Jia H.-J."/>
            <person name="Cai Q.-L."/>
            <person name="Wang Y."/>
            <person name="Zhao H.-B."/>
        </authorList>
    </citation>
    <scope>NUCLEOTIDE SEQUENCE</scope>
    <source>
        <tissue evidence="6">Leaves</tissue>
    </source>
</reference>
<dbReference type="GO" id="GO:0000981">
    <property type="term" value="F:DNA-binding transcription factor activity, RNA polymerase II-specific"/>
    <property type="evidence" value="ECO:0007669"/>
    <property type="project" value="TreeGrafter"/>
</dbReference>
<evidence type="ECO:0000313" key="6">
    <source>
        <dbReference type="EMBL" id="KAB1201846.1"/>
    </source>
</evidence>
<dbReference type="PROSITE" id="PS50888">
    <property type="entry name" value="BHLH"/>
    <property type="match status" value="1"/>
</dbReference>
<dbReference type="Gene3D" id="4.10.280.10">
    <property type="entry name" value="Helix-loop-helix DNA-binding domain"/>
    <property type="match status" value="1"/>
</dbReference>
<dbReference type="AlphaFoldDB" id="A0A6A1UNS8"/>
<dbReference type="PANTHER" id="PTHR13935">
    <property type="entry name" value="ACHAETE-SCUTE TRANSCRIPTION FACTOR-RELATED"/>
    <property type="match status" value="1"/>
</dbReference>
<evidence type="ECO:0000256" key="3">
    <source>
        <dbReference type="ARBA" id="ARBA00023163"/>
    </source>
</evidence>
<dbReference type="PANTHER" id="PTHR13935:SF46">
    <property type="entry name" value="TRANSCRIPTION FACTOR BHLH167-RELATED"/>
    <property type="match status" value="1"/>
</dbReference>
<keyword evidence="3" id="KW-0804">Transcription</keyword>
<name>A0A6A1UNS8_9ROSI</name>
<dbReference type="OrthoDB" id="1870484at2759"/>
<evidence type="ECO:0000313" key="7">
    <source>
        <dbReference type="EMBL" id="KAB1201856.1"/>
    </source>
</evidence>
<dbReference type="GO" id="GO:0046983">
    <property type="term" value="F:protein dimerization activity"/>
    <property type="evidence" value="ECO:0007669"/>
    <property type="project" value="InterPro"/>
</dbReference>
<comment type="subcellular location">
    <subcellularLocation>
        <location evidence="1">Nucleus</location>
    </subcellularLocation>
</comment>
<dbReference type="InterPro" id="IPR015660">
    <property type="entry name" value="MASH1/Ascl1a-like"/>
</dbReference>
<accession>A0A6A1UNS8</accession>
<dbReference type="EMBL" id="RXIC02000026">
    <property type="protein sequence ID" value="KAB1201846.1"/>
    <property type="molecule type" value="Genomic_DNA"/>
</dbReference>
<protein>
    <recommendedName>
        <fullName evidence="5">BHLH domain-containing protein</fullName>
    </recommendedName>
</protein>
<evidence type="ECO:0000259" key="5">
    <source>
        <dbReference type="PROSITE" id="PS50888"/>
    </source>
</evidence>
<dbReference type="SUPFAM" id="SSF47459">
    <property type="entry name" value="HLH, helix-loop-helix DNA-binding domain"/>
    <property type="match status" value="1"/>
</dbReference>
<feature type="domain" description="BHLH" evidence="5">
    <location>
        <begin position="8"/>
        <end position="63"/>
    </location>
</feature>
<dbReference type="InterPro" id="IPR011598">
    <property type="entry name" value="bHLH_dom"/>
</dbReference>
<dbReference type="GO" id="GO:0090575">
    <property type="term" value="C:RNA polymerase II transcription regulator complex"/>
    <property type="evidence" value="ECO:0007669"/>
    <property type="project" value="TreeGrafter"/>
</dbReference>
<gene>
    <name evidence="6" type="ORF">CJ030_MR8G004382</name>
    <name evidence="7" type="ORF">CJ030_MR8G004392</name>
</gene>
<sequence length="178" mass="20434">MKKVSSEASKLDRKTVERNRRIQMKGLCFKLVTVIPDHHFKHSRDMLSQLDQLDCAASYIRQLKERIGKLQGKKEQEMSLRTRKNVMNSMKIGSRLPVVDLRDLGSSIEVILISGLQKNFMLYEVISILQEEGAEVVSASFSTVGDKVFHTIHAQVKISRVGVETSRVRQRLQELVYY</sequence>